<organism evidence="1 2">
    <name type="scientific">Phaseolus vulgaris</name>
    <name type="common">Kidney bean</name>
    <name type="synonym">French bean</name>
    <dbReference type="NCBI Taxonomy" id="3885"/>
    <lineage>
        <taxon>Eukaryota</taxon>
        <taxon>Viridiplantae</taxon>
        <taxon>Streptophyta</taxon>
        <taxon>Embryophyta</taxon>
        <taxon>Tracheophyta</taxon>
        <taxon>Spermatophyta</taxon>
        <taxon>Magnoliopsida</taxon>
        <taxon>eudicotyledons</taxon>
        <taxon>Gunneridae</taxon>
        <taxon>Pentapetalae</taxon>
        <taxon>rosids</taxon>
        <taxon>fabids</taxon>
        <taxon>Fabales</taxon>
        <taxon>Fabaceae</taxon>
        <taxon>Papilionoideae</taxon>
        <taxon>50 kb inversion clade</taxon>
        <taxon>NPAAA clade</taxon>
        <taxon>indigoferoid/millettioid clade</taxon>
        <taxon>Phaseoleae</taxon>
        <taxon>Phaseolus</taxon>
    </lineage>
</organism>
<dbReference type="EMBL" id="CM002288">
    <property type="protein sequence ID" value="ESW34215.1"/>
    <property type="molecule type" value="Genomic_DNA"/>
</dbReference>
<evidence type="ECO:0000313" key="1">
    <source>
        <dbReference type="EMBL" id="ESW34215.1"/>
    </source>
</evidence>
<name>V7CY69_PHAVU</name>
<keyword evidence="2" id="KW-1185">Reference proteome</keyword>
<reference evidence="2" key="1">
    <citation type="journal article" date="2014" name="Nat. Genet.">
        <title>A reference genome for common bean and genome-wide analysis of dual domestications.</title>
        <authorList>
            <person name="Schmutz J."/>
            <person name="McClean P.E."/>
            <person name="Mamidi S."/>
            <person name="Wu G.A."/>
            <person name="Cannon S.B."/>
            <person name="Grimwood J."/>
            <person name="Jenkins J."/>
            <person name="Shu S."/>
            <person name="Song Q."/>
            <person name="Chavarro C."/>
            <person name="Torres-Torres M."/>
            <person name="Geffroy V."/>
            <person name="Moghaddam S.M."/>
            <person name="Gao D."/>
            <person name="Abernathy B."/>
            <person name="Barry K."/>
            <person name="Blair M."/>
            <person name="Brick M.A."/>
            <person name="Chovatia M."/>
            <person name="Gepts P."/>
            <person name="Goodstein D.M."/>
            <person name="Gonzales M."/>
            <person name="Hellsten U."/>
            <person name="Hyten D.L."/>
            <person name="Jia G."/>
            <person name="Kelly J.D."/>
            <person name="Kudrna D."/>
            <person name="Lee R."/>
            <person name="Richard M.M."/>
            <person name="Miklas P.N."/>
            <person name="Osorno J.M."/>
            <person name="Rodrigues J."/>
            <person name="Thareau V."/>
            <person name="Urrea C.A."/>
            <person name="Wang M."/>
            <person name="Yu Y."/>
            <person name="Zhang M."/>
            <person name="Wing R.A."/>
            <person name="Cregan P.B."/>
            <person name="Rokhsar D.S."/>
            <person name="Jackson S.A."/>
        </authorList>
    </citation>
    <scope>NUCLEOTIDE SEQUENCE [LARGE SCALE GENOMIC DNA]</scope>
    <source>
        <strain evidence="2">cv. G19833</strain>
    </source>
</reference>
<evidence type="ECO:0000313" key="2">
    <source>
        <dbReference type="Proteomes" id="UP000000226"/>
    </source>
</evidence>
<accession>V7CY69</accession>
<sequence length="107" mass="11934">MTAGPLLQPQDTLPKSTRDLAYCCETGAYSPPEQYQPPNKNGIGVILQVITQHNFIILHQTQPVQRPAPFIDQFTRLRAAAATENLIDCFSQIWVRVGAKPKPSLVY</sequence>
<gene>
    <name evidence="1" type="ORF">PHAVU_001G134200g</name>
</gene>
<dbReference type="AlphaFoldDB" id="V7CY69"/>
<dbReference type="Proteomes" id="UP000000226">
    <property type="component" value="Chromosome 1"/>
</dbReference>
<protein>
    <submittedName>
        <fullName evidence="1">Uncharacterized protein</fullName>
    </submittedName>
</protein>
<dbReference type="Gramene" id="ESW34215">
    <property type="protein sequence ID" value="ESW34215"/>
    <property type="gene ID" value="PHAVU_001G134200g"/>
</dbReference>
<proteinExistence type="predicted"/>